<dbReference type="PANTHER" id="PTHR42711:SF5">
    <property type="entry name" value="ABC TRANSPORTER ATP-BINDING PROTEIN NATA"/>
    <property type="match status" value="1"/>
</dbReference>
<keyword evidence="2" id="KW-0813">Transport</keyword>
<dbReference type="Pfam" id="PF00005">
    <property type="entry name" value="ABC_tran"/>
    <property type="match status" value="1"/>
</dbReference>
<dbReference type="GO" id="GO:0016887">
    <property type="term" value="F:ATP hydrolysis activity"/>
    <property type="evidence" value="ECO:0007669"/>
    <property type="project" value="InterPro"/>
</dbReference>
<comment type="caution">
    <text evidence="6">The sequence shown here is derived from an EMBL/GenBank/DDBJ whole genome shotgun (WGS) entry which is preliminary data.</text>
</comment>
<evidence type="ECO:0000259" key="5">
    <source>
        <dbReference type="PROSITE" id="PS50893"/>
    </source>
</evidence>
<dbReference type="InterPro" id="IPR027417">
    <property type="entry name" value="P-loop_NTPase"/>
</dbReference>
<evidence type="ECO:0000256" key="4">
    <source>
        <dbReference type="ARBA" id="ARBA00022840"/>
    </source>
</evidence>
<accession>A0A1F5YFA6</accession>
<dbReference type="InterPro" id="IPR050763">
    <property type="entry name" value="ABC_transporter_ATP-binding"/>
</dbReference>
<evidence type="ECO:0000256" key="2">
    <source>
        <dbReference type="ARBA" id="ARBA00022448"/>
    </source>
</evidence>
<gene>
    <name evidence="6" type="ORF">A2153_04125</name>
</gene>
<dbReference type="SUPFAM" id="SSF52540">
    <property type="entry name" value="P-loop containing nucleoside triphosphate hydrolases"/>
    <property type="match status" value="1"/>
</dbReference>
<dbReference type="Gene3D" id="3.40.50.300">
    <property type="entry name" value="P-loop containing nucleotide triphosphate hydrolases"/>
    <property type="match status" value="1"/>
</dbReference>
<dbReference type="GO" id="GO:0005524">
    <property type="term" value="F:ATP binding"/>
    <property type="evidence" value="ECO:0007669"/>
    <property type="project" value="UniProtKB-KW"/>
</dbReference>
<keyword evidence="3" id="KW-0547">Nucleotide-binding</keyword>
<dbReference type="SMART" id="SM00382">
    <property type="entry name" value="AAA"/>
    <property type="match status" value="1"/>
</dbReference>
<dbReference type="InterPro" id="IPR003439">
    <property type="entry name" value="ABC_transporter-like_ATP-bd"/>
</dbReference>
<dbReference type="EMBL" id="MFJB01000092">
    <property type="protein sequence ID" value="OGF98656.1"/>
    <property type="molecule type" value="Genomic_DNA"/>
</dbReference>
<dbReference type="InterPro" id="IPR017871">
    <property type="entry name" value="ABC_transporter-like_CS"/>
</dbReference>
<evidence type="ECO:0000256" key="3">
    <source>
        <dbReference type="ARBA" id="ARBA00022741"/>
    </source>
</evidence>
<proteinExistence type="inferred from homology"/>
<dbReference type="PROSITE" id="PS50893">
    <property type="entry name" value="ABC_TRANSPORTER_2"/>
    <property type="match status" value="1"/>
</dbReference>
<keyword evidence="4" id="KW-0067">ATP-binding</keyword>
<dbReference type="PANTHER" id="PTHR42711">
    <property type="entry name" value="ABC TRANSPORTER ATP-BINDING PROTEIN"/>
    <property type="match status" value="1"/>
</dbReference>
<reference evidence="6 7" key="1">
    <citation type="journal article" date="2016" name="Nat. Commun.">
        <title>Thousands of microbial genomes shed light on interconnected biogeochemical processes in an aquifer system.</title>
        <authorList>
            <person name="Anantharaman K."/>
            <person name="Brown C.T."/>
            <person name="Hug L.A."/>
            <person name="Sharon I."/>
            <person name="Castelle C.J."/>
            <person name="Probst A.J."/>
            <person name="Thomas B.C."/>
            <person name="Singh A."/>
            <person name="Wilkins M.J."/>
            <person name="Karaoz U."/>
            <person name="Brodie E.L."/>
            <person name="Williams K.H."/>
            <person name="Hubbard S.S."/>
            <person name="Banfield J.F."/>
        </authorList>
    </citation>
    <scope>NUCLEOTIDE SEQUENCE [LARGE SCALE GENOMIC DNA]</scope>
</reference>
<dbReference type="CDD" id="cd03230">
    <property type="entry name" value="ABC_DR_subfamily_A"/>
    <property type="match status" value="1"/>
</dbReference>
<evidence type="ECO:0000313" key="6">
    <source>
        <dbReference type="EMBL" id="OGF98656.1"/>
    </source>
</evidence>
<feature type="domain" description="ABC transporter" evidence="5">
    <location>
        <begin position="6"/>
        <end position="248"/>
    </location>
</feature>
<comment type="similarity">
    <text evidence="1">Belongs to the ABC transporter superfamily.</text>
</comment>
<evidence type="ECO:0000256" key="1">
    <source>
        <dbReference type="ARBA" id="ARBA00005417"/>
    </source>
</evidence>
<sequence>MAKKIVEVNNLIKIFPAKKPLLFWGRKKNAVTAVNNISFHIKKGEIVGLLGPNGAGKTTTIDMLLGLITPTSGEISVFGKKFALKRKEILKKINFSSSYTHLPWSLTVWENLYVVAKLYGVGQPKEKISRIMNMLNLSPKKNTEVGDLSSGWITRLNLARTFINDPEFILLDEPTSSLDPEAANDIRKYILKLRQEEGTTILWTSHNMAEVEEVCDRVIFLHHGKIIAEDTPEGLSGRIRKVRVSLMITSYLDKLKELARQKNWPLRISGRFQILEVLESEIPLLLNSLTALNINYSAISIDKPTLEDFFLSIAGQKENSYGKN</sequence>
<name>A0A1F5YFA6_9BACT</name>
<evidence type="ECO:0000313" key="7">
    <source>
        <dbReference type="Proteomes" id="UP000177396"/>
    </source>
</evidence>
<organism evidence="6 7">
    <name type="scientific">Candidatus Gottesmanbacteria bacterium RBG_16_38_7b</name>
    <dbReference type="NCBI Taxonomy" id="1798372"/>
    <lineage>
        <taxon>Bacteria</taxon>
        <taxon>Candidatus Gottesmaniibacteriota</taxon>
    </lineage>
</organism>
<dbReference type="AlphaFoldDB" id="A0A1F5YFA6"/>
<protein>
    <recommendedName>
        <fullName evidence="5">ABC transporter domain-containing protein</fullName>
    </recommendedName>
</protein>
<dbReference type="InterPro" id="IPR003593">
    <property type="entry name" value="AAA+_ATPase"/>
</dbReference>
<dbReference type="Proteomes" id="UP000177396">
    <property type="component" value="Unassembled WGS sequence"/>
</dbReference>
<dbReference type="PROSITE" id="PS00211">
    <property type="entry name" value="ABC_TRANSPORTER_1"/>
    <property type="match status" value="1"/>
</dbReference>